<accession>A0ABV6VMR8</accession>
<feature type="domain" description="Treble clef zinc finger" evidence="2">
    <location>
        <begin position="262"/>
        <end position="315"/>
    </location>
</feature>
<feature type="domain" description="Treble clef zinc finger" evidence="2">
    <location>
        <begin position="707"/>
        <end position="764"/>
    </location>
</feature>
<evidence type="ECO:0000313" key="4">
    <source>
        <dbReference type="Proteomes" id="UP001592531"/>
    </source>
</evidence>
<feature type="domain" description="Treble clef zinc finger" evidence="2">
    <location>
        <begin position="39"/>
        <end position="81"/>
    </location>
</feature>
<comment type="caution">
    <text evidence="3">The sequence shown here is derived from an EMBL/GenBank/DDBJ whole genome shotgun (WGS) entry which is preliminary data.</text>
</comment>
<feature type="region of interest" description="Disordered" evidence="1">
    <location>
        <begin position="751"/>
        <end position="773"/>
    </location>
</feature>
<feature type="domain" description="Treble clef zinc finger" evidence="2">
    <location>
        <begin position="632"/>
        <end position="683"/>
    </location>
</feature>
<evidence type="ECO:0000313" key="3">
    <source>
        <dbReference type="EMBL" id="MFC1415039.1"/>
    </source>
</evidence>
<evidence type="ECO:0000256" key="1">
    <source>
        <dbReference type="SAM" id="MobiDB-lite"/>
    </source>
</evidence>
<gene>
    <name evidence="3" type="ORF">ACEZDE_00020</name>
</gene>
<proteinExistence type="predicted"/>
<dbReference type="EMBL" id="JBHFAB010000001">
    <property type="protein sequence ID" value="MFC1415039.1"/>
    <property type="molecule type" value="Genomic_DNA"/>
</dbReference>
<organism evidence="3 4">
    <name type="scientific">Streptacidiphilus cavernicola</name>
    <dbReference type="NCBI Taxonomy" id="3342716"/>
    <lineage>
        <taxon>Bacteria</taxon>
        <taxon>Bacillati</taxon>
        <taxon>Actinomycetota</taxon>
        <taxon>Actinomycetes</taxon>
        <taxon>Kitasatosporales</taxon>
        <taxon>Streptomycetaceae</taxon>
        <taxon>Streptacidiphilus</taxon>
    </lineage>
</organism>
<evidence type="ECO:0000259" key="2">
    <source>
        <dbReference type="Pfam" id="PF14311"/>
    </source>
</evidence>
<dbReference type="RefSeq" id="WP_380530067.1">
    <property type="nucleotide sequence ID" value="NZ_JBHFAB010000001.1"/>
</dbReference>
<keyword evidence="4" id="KW-1185">Reference proteome</keyword>
<feature type="domain" description="Treble clef zinc finger" evidence="2">
    <location>
        <begin position="197"/>
        <end position="239"/>
    </location>
</feature>
<feature type="domain" description="Treble clef zinc finger" evidence="2">
    <location>
        <begin position="563"/>
        <end position="606"/>
    </location>
</feature>
<feature type="domain" description="Treble clef zinc finger" evidence="2">
    <location>
        <begin position="470"/>
        <end position="526"/>
    </location>
</feature>
<reference evidence="3 4" key="1">
    <citation type="submission" date="2024-09" db="EMBL/GenBank/DDBJ databases">
        <authorList>
            <person name="Lee S.D."/>
        </authorList>
    </citation>
    <scope>NUCLEOTIDE SEQUENCE [LARGE SCALE GENOMIC DNA]</scope>
    <source>
        <strain evidence="3 4">N8-3</strain>
    </source>
</reference>
<dbReference type="Proteomes" id="UP001592531">
    <property type="component" value="Unassembled WGS sequence"/>
</dbReference>
<sequence length="773" mass="85098">MAKQMRNGDEGHAPGAMDLAPQLLEQLAREAIEVVGRPNLIPAQLKPHSNLPVRWQCVGCGHEWNATAASRTAGRGCPECAWEKRATSRATAPPGESLAELFPAIAAEFIENLDRPDFSPAKLRPGSTQRCRWRCSSCNNIWIAPPARRRVSGCPVCANAARSAAHYRLRLNQRSAADAWPHLQVEFIANVTLPGRTLSTLAENSTCRCRWRCSTCTHEWQSTIVSRGRSGSGCPACAPAKISKTRRTPKPGRSLADVRPDLAQQFVENLKMRARTPAIINPGTNDPCRWRCPRGHEWVTTVASRFSGAGCARCGSAGKSRFEFEVAELIAIATGLLVEVDALPPVQAGRQPRVDLHIPSVDLWVDLDPKKWHQDTERDLRKSVKLSHLNYVRIREASLPPLPGTILCAASDDPWKWASLLRGLLVAKGCSWRLPRESERNAALARAAQRWANLTGGKPSPSALDAAPRLADEFVENTTRPGVGLAWLPPAAKDRCLWKCSECGHEWRSSVTSRAFLGSNCPNCSRIRQKVDARIRAMADDDDSFARSAPDLVPEFLECLDDPSFTPQILRPSSNKRCRWKCRTCEHTWVASPAARTSGRGCRRCGAERTRLSRTLAEAGSSLADLFPKISAEFVECLVEERTPNDLLPMSNKRCRWRCLSCSSEWATTVASRVGGTGCPACGRLSSGSGRARAKNGESLMELFPIIASEFEENLTRPGSGPDIVRRASHDRVRWRCGVCHLRWETSVKNRTRGGTGCPACARRSGAREKGRS</sequence>
<dbReference type="Pfam" id="PF14311">
    <property type="entry name" value="DUF4379"/>
    <property type="match status" value="8"/>
</dbReference>
<name>A0ABV6VMR8_9ACTN</name>
<dbReference type="InterPro" id="IPR025487">
    <property type="entry name" value="DUF4379"/>
</dbReference>
<protein>
    <submittedName>
        <fullName evidence="3">Zinc-ribbon domain-containing protein</fullName>
    </submittedName>
</protein>
<feature type="domain" description="Treble clef zinc finger" evidence="2">
    <location>
        <begin position="105"/>
        <end position="159"/>
    </location>
</feature>
<dbReference type="PANTHER" id="PTHR37317:SF1">
    <property type="entry name" value="ZINC-RIBBON DOMAIN-CONTAINING PROTEIN-RELATED"/>
    <property type="match status" value="1"/>
</dbReference>
<dbReference type="PANTHER" id="PTHR37317">
    <property type="entry name" value="BLR8090 PROTEIN"/>
    <property type="match status" value="1"/>
</dbReference>